<comment type="caution">
    <text evidence="16">The sequence shown here is derived from an EMBL/GenBank/DDBJ whole genome shotgun (WGS) entry which is preliminary data.</text>
</comment>
<keyword evidence="7 14" id="KW-0472">Membrane</keyword>
<evidence type="ECO:0000256" key="9">
    <source>
        <dbReference type="ARBA" id="ARBA00023180"/>
    </source>
</evidence>
<dbReference type="PANTHER" id="PTHR34836">
    <property type="entry name" value="OS06G0188250 PROTEIN"/>
    <property type="match status" value="1"/>
</dbReference>
<name>A0ABR0VZ53_REHGL</name>
<evidence type="ECO:0000256" key="14">
    <source>
        <dbReference type="SAM" id="Phobius"/>
    </source>
</evidence>
<evidence type="ECO:0000256" key="6">
    <source>
        <dbReference type="ARBA" id="ARBA00023065"/>
    </source>
</evidence>
<proteinExistence type="predicted"/>
<evidence type="ECO:0000256" key="10">
    <source>
        <dbReference type="ARBA" id="ARBA00023286"/>
    </source>
</evidence>
<evidence type="ECO:0000256" key="2">
    <source>
        <dbReference type="ARBA" id="ARBA00011095"/>
    </source>
</evidence>
<evidence type="ECO:0000256" key="7">
    <source>
        <dbReference type="ARBA" id="ARBA00023136"/>
    </source>
</evidence>
<reference evidence="16 17" key="1">
    <citation type="journal article" date="2021" name="Comput. Struct. Biotechnol. J.">
        <title>De novo genome assembly of the potent medicinal plant Rehmannia glutinosa using nanopore technology.</title>
        <authorList>
            <person name="Ma L."/>
            <person name="Dong C."/>
            <person name="Song C."/>
            <person name="Wang X."/>
            <person name="Zheng X."/>
            <person name="Niu Y."/>
            <person name="Chen S."/>
            <person name="Feng W."/>
        </authorList>
    </citation>
    <scope>NUCLEOTIDE SEQUENCE [LARGE SCALE GENOMIC DNA]</scope>
    <source>
        <strain evidence="16">DH-2019</strain>
    </source>
</reference>
<dbReference type="Pfam" id="PF01094">
    <property type="entry name" value="ANF_receptor"/>
    <property type="match status" value="1"/>
</dbReference>
<keyword evidence="8" id="KW-0675">Receptor</keyword>
<comment type="subcellular location">
    <subcellularLocation>
        <location evidence="1">Membrane</location>
        <topology evidence="1">Multi-pass membrane protein</topology>
    </subcellularLocation>
</comment>
<dbReference type="Gene3D" id="3.40.190.10">
    <property type="entry name" value="Periplasmic binding protein-like II"/>
    <property type="match status" value="3"/>
</dbReference>
<feature type="region of interest" description="Disordered" evidence="13">
    <location>
        <begin position="136"/>
        <end position="177"/>
    </location>
</feature>
<keyword evidence="5 14" id="KW-1133">Transmembrane helix</keyword>
<protein>
    <recommendedName>
        <fullName evidence="15">Ionotropic glutamate receptor C-terminal domain-containing protein</fullName>
    </recommendedName>
</protein>
<evidence type="ECO:0000313" key="17">
    <source>
        <dbReference type="Proteomes" id="UP001318860"/>
    </source>
</evidence>
<dbReference type="InterPro" id="IPR001320">
    <property type="entry name" value="Iontro_rcpt_C"/>
</dbReference>
<feature type="domain" description="Ionotropic glutamate receptor C-terminal" evidence="15">
    <location>
        <begin position="696"/>
        <end position="1144"/>
    </location>
</feature>
<keyword evidence="10" id="KW-1071">Ligand-gated ion channel</keyword>
<evidence type="ECO:0000256" key="12">
    <source>
        <dbReference type="ARBA" id="ARBA00049638"/>
    </source>
</evidence>
<comment type="subunit">
    <text evidence="2">May form heteromers.</text>
</comment>
<feature type="transmembrane region" description="Helical" evidence="14">
    <location>
        <begin position="1165"/>
        <end position="1188"/>
    </location>
</feature>
<dbReference type="Gene3D" id="3.40.50.2300">
    <property type="match status" value="2"/>
</dbReference>
<gene>
    <name evidence="16" type="ORF">DH2020_025649</name>
</gene>
<evidence type="ECO:0000256" key="5">
    <source>
        <dbReference type="ARBA" id="ARBA00022989"/>
    </source>
</evidence>
<sequence length="1243" mass="138237">MVGLHSSKDIWRGLEATFASQSRAKLMQYKLQLQTLKKGNMSMRDYLSKIKSCCDVLASTGLRISEEDQILHILSGLGNDYDSVMVNVTSRIDPCTVADVHAILLSYESRLEMNHIGLNSENTIPVANTVTQNTQRRFGPGNFQGRGRSPQGFNIRGGRQSSRGGFRGRANGQQQNTVNKHPSLNIAQYAPSFSDFGPYKYFLTSSPIVINLSFHGKRSRNWILKKAMNYPQWEIKTFDIVRSECSKEMYFILLFLSIALLLLPLITVQSSKTETIDFRVGVILDLSSTDSPVGRIGMSCLSMAHSDFYSVHRDYKTRVFLHVRDSNHSVVDAAAAALNLIQDVKVNAIIGPQKSTQVNFVMDLGDRAQVPIISFSATSPSLVPQTPYFIRTAQSDANQVQAIASTVEAFRWSQVVIIYEDTELGNGIMPYLSNALQDVNARVSYRSVFPKSVTDDFIMKELYKMMTMQTRVFVVHMSQSLGIRLFLKAKEIGMMSEGYVWIVTSGLTDLFNLVGFDVVEAMQGVLGVKPLIPNSKDLQSFAARWIRIFLLETNREIKPAETSIFGLWAYDTFWALAMAAERVGNSGINAMENGANAEYPGGLFALGKSETGHKLLQELLATSFRGVAGEFNLVNGQLEQTPYQIVNVVGKDEREVGTWTPSRGISKRSFRSIIWPGDSTVAPKGWEFPVSGKKLRIGVPQKPGFNDFLKVETDHQTNATKVSGYYKEVFDSVMASLPYAIPYEYTPYSFFNPDGSRAGCYDDLVYQVSSQEHYDAALGDITITANRSIYADFTLPFAEGGVTSIVPIKYEDTSDEFTFLQPLTKELWLTTAAFYISTALAIWILGSRILASSRDSIDQHAGMICYFPFFPGQCLRSSQLPNKSGPEIQVDSISPLLQRALSGIETTQSIQRALSRLPAPPAFSQSTESLWLALGQVDQSARESHQAWSDMRNLKGPSFTSWLAENGIEKFHKEEACALNSATMNHYLWQLHLECLLNSTYTASLSSRLTVQRLQPTVTDVTQLIKNGEYVGCQEGSFLVSYLIKLGFQESKIRTYKSTEDCHEALMLGSKNGGISAYYDVVPHIKMLLSQYCGKYMMFGPTYRTDGFAFAFPKGSPAVADISRAIIQLTENGTILEIEQRLSRTSACSGPDSSGSPTSVTLRSFLVLFIITGCVTLTCLLISLFIYLSKNRTFLERMSGINAKILSRIHALLEYLKKSGSSSRPKTTNTRDQVPKVPMSLDL</sequence>
<dbReference type="InterPro" id="IPR001828">
    <property type="entry name" value="ANF_lig-bd_rcpt"/>
</dbReference>
<keyword evidence="6" id="KW-0406">Ion transport</keyword>
<evidence type="ECO:0000259" key="15">
    <source>
        <dbReference type="SMART" id="SM00079"/>
    </source>
</evidence>
<evidence type="ECO:0000256" key="13">
    <source>
        <dbReference type="SAM" id="MobiDB-lite"/>
    </source>
</evidence>
<evidence type="ECO:0000256" key="1">
    <source>
        <dbReference type="ARBA" id="ARBA00004141"/>
    </source>
</evidence>
<dbReference type="SUPFAM" id="SSF53850">
    <property type="entry name" value="Periplasmic binding protein-like II"/>
    <property type="match status" value="1"/>
</dbReference>
<evidence type="ECO:0000256" key="11">
    <source>
        <dbReference type="ARBA" id="ARBA00023303"/>
    </source>
</evidence>
<organism evidence="16 17">
    <name type="scientific">Rehmannia glutinosa</name>
    <name type="common">Chinese foxglove</name>
    <dbReference type="NCBI Taxonomy" id="99300"/>
    <lineage>
        <taxon>Eukaryota</taxon>
        <taxon>Viridiplantae</taxon>
        <taxon>Streptophyta</taxon>
        <taxon>Embryophyta</taxon>
        <taxon>Tracheophyta</taxon>
        <taxon>Spermatophyta</taxon>
        <taxon>Magnoliopsida</taxon>
        <taxon>eudicotyledons</taxon>
        <taxon>Gunneridae</taxon>
        <taxon>Pentapetalae</taxon>
        <taxon>asterids</taxon>
        <taxon>lamiids</taxon>
        <taxon>Lamiales</taxon>
        <taxon>Orobanchaceae</taxon>
        <taxon>Rehmannieae</taxon>
        <taxon>Rehmannia</taxon>
    </lineage>
</organism>
<dbReference type="EMBL" id="JABTTQ020000300">
    <property type="protein sequence ID" value="KAK6140603.1"/>
    <property type="molecule type" value="Genomic_DNA"/>
</dbReference>
<dbReference type="InterPro" id="IPR044440">
    <property type="entry name" value="GABAb_receptor_plant_PBP1"/>
</dbReference>
<dbReference type="Pfam" id="PF14223">
    <property type="entry name" value="Retrotran_gag_2"/>
    <property type="match status" value="1"/>
</dbReference>
<dbReference type="InterPro" id="IPR015683">
    <property type="entry name" value="Ionotropic_Glu_rcpt"/>
</dbReference>
<keyword evidence="11" id="KW-0407">Ion channel</keyword>
<evidence type="ECO:0000256" key="3">
    <source>
        <dbReference type="ARBA" id="ARBA00022448"/>
    </source>
</evidence>
<dbReference type="InterPro" id="IPR028082">
    <property type="entry name" value="Peripla_BP_I"/>
</dbReference>
<feature type="region of interest" description="Disordered" evidence="13">
    <location>
        <begin position="1220"/>
        <end position="1243"/>
    </location>
</feature>
<evidence type="ECO:0000256" key="8">
    <source>
        <dbReference type="ARBA" id="ARBA00023170"/>
    </source>
</evidence>
<dbReference type="Proteomes" id="UP001318860">
    <property type="component" value="Unassembled WGS sequence"/>
</dbReference>
<keyword evidence="3" id="KW-0813">Transport</keyword>
<feature type="transmembrane region" description="Helical" evidence="14">
    <location>
        <begin position="249"/>
        <end position="268"/>
    </location>
</feature>
<dbReference type="CDD" id="cd19990">
    <property type="entry name" value="PBP1_GABAb_receptor_plant"/>
    <property type="match status" value="1"/>
</dbReference>
<dbReference type="SUPFAM" id="SSF53822">
    <property type="entry name" value="Periplasmic binding protein-like I"/>
    <property type="match status" value="1"/>
</dbReference>
<dbReference type="PANTHER" id="PTHR34836:SF1">
    <property type="entry name" value="OS09G0428600 PROTEIN"/>
    <property type="match status" value="1"/>
</dbReference>
<keyword evidence="9" id="KW-0325">Glycoprotein</keyword>
<evidence type="ECO:0000313" key="16">
    <source>
        <dbReference type="EMBL" id="KAK6140603.1"/>
    </source>
</evidence>
<keyword evidence="17" id="KW-1185">Reference proteome</keyword>
<accession>A0ABR0VZ53</accession>
<evidence type="ECO:0000256" key="4">
    <source>
        <dbReference type="ARBA" id="ARBA00022692"/>
    </source>
</evidence>
<dbReference type="SMART" id="SM00079">
    <property type="entry name" value="PBPe"/>
    <property type="match status" value="1"/>
</dbReference>
<keyword evidence="4 14" id="KW-0812">Transmembrane</keyword>
<feature type="compositionally biased region" description="Polar residues" evidence="13">
    <location>
        <begin position="1220"/>
        <end position="1232"/>
    </location>
</feature>
<comment type="function">
    <text evidence="12">Glutamate-gated receptor that probably acts as a non-selective cation channel. May be involved in light-signal transduction and calcium homeostasis via the regulation of calcium influx into cells.</text>
</comment>